<evidence type="ECO:0000313" key="3">
    <source>
        <dbReference type="Proteomes" id="UP000017822"/>
    </source>
</evidence>
<keyword evidence="1" id="KW-0472">Membrane</keyword>
<dbReference type="EMBL" id="AOFQ01000010">
    <property type="protein sequence ID" value="ESR00733.1"/>
    <property type="molecule type" value="Genomic_DNA"/>
</dbReference>
<evidence type="ECO:0000256" key="1">
    <source>
        <dbReference type="SAM" id="Phobius"/>
    </source>
</evidence>
<feature type="transmembrane region" description="Helical" evidence="1">
    <location>
        <begin position="31"/>
        <end position="51"/>
    </location>
</feature>
<keyword evidence="1" id="KW-0812">Transmembrane</keyword>
<dbReference type="AlphaFoldDB" id="V4QG15"/>
<feature type="transmembrane region" description="Helical" evidence="1">
    <location>
        <begin position="63"/>
        <end position="82"/>
    </location>
</feature>
<dbReference type="Proteomes" id="UP000017822">
    <property type="component" value="Unassembled WGS sequence"/>
</dbReference>
<gene>
    <name evidence="2" type="ORF">F753_04030</name>
</gene>
<protein>
    <submittedName>
        <fullName evidence="2">Uncharacterized protein</fullName>
    </submittedName>
</protein>
<organism evidence="2 3">
    <name type="scientific">Stutzerimonas chloritidismutans AW-1</name>
    <dbReference type="NCBI Taxonomy" id="1263865"/>
    <lineage>
        <taxon>Bacteria</taxon>
        <taxon>Pseudomonadati</taxon>
        <taxon>Pseudomonadota</taxon>
        <taxon>Gammaproteobacteria</taxon>
        <taxon>Pseudomonadales</taxon>
        <taxon>Pseudomonadaceae</taxon>
        <taxon>Stutzerimonas</taxon>
    </lineage>
</organism>
<name>V4QG15_STUCH</name>
<comment type="caution">
    <text evidence="2">The sequence shown here is derived from an EMBL/GenBank/DDBJ whole genome shotgun (WGS) entry which is preliminary data.</text>
</comment>
<accession>V4QG15</accession>
<reference evidence="2 3" key="1">
    <citation type="submission" date="2013-07" db="EMBL/GenBank/DDBJ databases">
        <authorList>
            <person name="Schaap P.J."/>
            <person name="Mehboob F."/>
            <person name="Oosterkamp M.J."/>
            <person name="de Vos W.M."/>
            <person name="Stams A.J.M."/>
            <person name="Koehorst J.J."/>
        </authorList>
    </citation>
    <scope>NUCLEOTIDE SEQUENCE [LARGE SCALE GENOMIC DNA]</scope>
    <source>
        <strain evidence="2 3">AW-1</strain>
    </source>
</reference>
<evidence type="ECO:0000313" key="2">
    <source>
        <dbReference type="EMBL" id="ESR00733.1"/>
    </source>
</evidence>
<keyword evidence="1" id="KW-1133">Transmembrane helix</keyword>
<proteinExistence type="predicted"/>
<sequence>MSTSRRFLALVPLFFTPLVLLGINNMSSDKAIALIIPWIIFSIFHLILFLFLNKYILSTGQLILTSFSMALFITCIIALYFFSHAWSAIA</sequence>